<dbReference type="InterPro" id="IPR056298">
    <property type="entry name" value="AlkZ-rel"/>
</dbReference>
<comment type="caution">
    <text evidence="1">The sequence shown here is derived from an EMBL/GenBank/DDBJ whole genome shotgun (WGS) entry which is preliminary data.</text>
</comment>
<keyword evidence="2" id="KW-1185">Reference proteome</keyword>
<protein>
    <submittedName>
        <fullName evidence="1">Uncharacterized protein</fullName>
    </submittedName>
</protein>
<accession>A0ABT9C9F6</accession>
<evidence type="ECO:0000313" key="1">
    <source>
        <dbReference type="EMBL" id="MDO7905898.1"/>
    </source>
</evidence>
<evidence type="ECO:0000313" key="2">
    <source>
        <dbReference type="Proteomes" id="UP001240171"/>
    </source>
</evidence>
<name>A0ABT9C9F6_9BACL</name>
<gene>
    <name evidence="1" type="ORF">Q5741_05635</name>
</gene>
<dbReference type="Pfam" id="PF24741">
    <property type="entry name" value="AlkZ-rel"/>
    <property type="match status" value="1"/>
</dbReference>
<organism evidence="1 2">
    <name type="scientific">Paenibacillus lacisoli</name>
    <dbReference type="NCBI Taxonomy" id="3064525"/>
    <lineage>
        <taxon>Bacteria</taxon>
        <taxon>Bacillati</taxon>
        <taxon>Bacillota</taxon>
        <taxon>Bacilli</taxon>
        <taxon>Bacillales</taxon>
        <taxon>Paenibacillaceae</taxon>
        <taxon>Paenibacillus</taxon>
    </lineage>
</organism>
<dbReference type="RefSeq" id="WP_305023090.1">
    <property type="nucleotide sequence ID" value="NZ_JAUQTB010000002.1"/>
</dbReference>
<dbReference type="EMBL" id="JAUQTB010000002">
    <property type="protein sequence ID" value="MDO7905898.1"/>
    <property type="molecule type" value="Genomic_DNA"/>
</dbReference>
<proteinExistence type="predicted"/>
<sequence length="228" mass="26204">MNRIIKSWEADTYQDAERMIRQLGILPLARLFPEHPSLDQITPKKNWFTGSELDPWQWRTRFSLEGKAAYGKIIKKKALLISPQLYAPLHCLIGGHLHPEELFDQGRMSQTAVDLYEWIVHEEGIDSRKLRKESRMSAKESKKAFDQALLELQAHGSIVIAGVRPQINREGEAYGWNSSSYESADHWMKRHGIPPFRSHAEEARAAITAQLQPVWTAKALDTLLKWLP</sequence>
<dbReference type="Proteomes" id="UP001240171">
    <property type="component" value="Unassembled WGS sequence"/>
</dbReference>
<reference evidence="1 2" key="1">
    <citation type="submission" date="2023-07" db="EMBL/GenBank/DDBJ databases">
        <title>Paenibacillus sp. JX-17 nov. isolated from soil.</title>
        <authorList>
            <person name="Wan Y."/>
            <person name="Liu B."/>
        </authorList>
    </citation>
    <scope>NUCLEOTIDE SEQUENCE [LARGE SCALE GENOMIC DNA]</scope>
    <source>
        <strain evidence="1 2">JX-17</strain>
    </source>
</reference>